<dbReference type="AlphaFoldDB" id="A0AAE0C3V5"/>
<organism evidence="4 5">
    <name type="scientific">Cymbomonas tetramitiformis</name>
    <dbReference type="NCBI Taxonomy" id="36881"/>
    <lineage>
        <taxon>Eukaryota</taxon>
        <taxon>Viridiplantae</taxon>
        <taxon>Chlorophyta</taxon>
        <taxon>Pyramimonadophyceae</taxon>
        <taxon>Pyramimonadales</taxon>
        <taxon>Pyramimonadaceae</taxon>
        <taxon>Cymbomonas</taxon>
    </lineage>
</organism>
<dbReference type="InterPro" id="IPR008630">
    <property type="entry name" value="Glyco_trans_34"/>
</dbReference>
<sequence length="131" mass="14860">MFYYYYSGTAALIPSTSSPLLPGAVVGKFAVVQVFVPVTPKWSETGEAVGSKQWLLQRSVAGWRAYCERHGYTYRLVQERLGEDQMPIHFVRFLAVAELLKTHEWVFYADVDAFVRLPARPLVHLTHARGS</sequence>
<keyword evidence="3" id="KW-0808">Transferase</keyword>
<evidence type="ECO:0000313" key="4">
    <source>
        <dbReference type="EMBL" id="KAK3246852.1"/>
    </source>
</evidence>
<comment type="caution">
    <text evidence="4">The sequence shown here is derived from an EMBL/GenBank/DDBJ whole genome shotgun (WGS) entry which is preliminary data.</text>
</comment>
<dbReference type="GO" id="GO:0016020">
    <property type="term" value="C:membrane"/>
    <property type="evidence" value="ECO:0007669"/>
    <property type="project" value="InterPro"/>
</dbReference>
<dbReference type="GO" id="GO:0016757">
    <property type="term" value="F:glycosyltransferase activity"/>
    <property type="evidence" value="ECO:0007669"/>
    <property type="project" value="UniProtKB-KW"/>
</dbReference>
<comment type="similarity">
    <text evidence="1">Belongs to the glycosyltransferase 34 family.</text>
</comment>
<dbReference type="EMBL" id="LGRX02029418">
    <property type="protein sequence ID" value="KAK3246852.1"/>
    <property type="molecule type" value="Genomic_DNA"/>
</dbReference>
<reference evidence="4 5" key="1">
    <citation type="journal article" date="2015" name="Genome Biol. Evol.">
        <title>Comparative Genomics of a Bacterivorous Green Alga Reveals Evolutionary Causalities and Consequences of Phago-Mixotrophic Mode of Nutrition.</title>
        <authorList>
            <person name="Burns J.A."/>
            <person name="Paasch A."/>
            <person name="Narechania A."/>
            <person name="Kim E."/>
        </authorList>
    </citation>
    <scope>NUCLEOTIDE SEQUENCE [LARGE SCALE GENOMIC DNA]</scope>
    <source>
        <strain evidence="4 5">PLY_AMNH</strain>
    </source>
</reference>
<protein>
    <submittedName>
        <fullName evidence="4">Uncharacterized protein</fullName>
    </submittedName>
</protein>
<dbReference type="Proteomes" id="UP001190700">
    <property type="component" value="Unassembled WGS sequence"/>
</dbReference>
<proteinExistence type="inferred from homology"/>
<keyword evidence="2" id="KW-0328">Glycosyltransferase</keyword>
<name>A0AAE0C3V5_9CHLO</name>
<keyword evidence="5" id="KW-1185">Reference proteome</keyword>
<evidence type="ECO:0000256" key="1">
    <source>
        <dbReference type="ARBA" id="ARBA00005664"/>
    </source>
</evidence>
<accession>A0AAE0C3V5</accession>
<dbReference type="InterPro" id="IPR029044">
    <property type="entry name" value="Nucleotide-diphossugar_trans"/>
</dbReference>
<gene>
    <name evidence="4" type="ORF">CYMTET_43626</name>
</gene>
<dbReference type="Gene3D" id="3.90.550.10">
    <property type="entry name" value="Spore Coat Polysaccharide Biosynthesis Protein SpsA, Chain A"/>
    <property type="match status" value="1"/>
</dbReference>
<evidence type="ECO:0000256" key="3">
    <source>
        <dbReference type="ARBA" id="ARBA00022679"/>
    </source>
</evidence>
<evidence type="ECO:0000313" key="5">
    <source>
        <dbReference type="Proteomes" id="UP001190700"/>
    </source>
</evidence>
<dbReference type="Pfam" id="PF05637">
    <property type="entry name" value="Glyco_transf_34"/>
    <property type="match status" value="1"/>
</dbReference>
<evidence type="ECO:0000256" key="2">
    <source>
        <dbReference type="ARBA" id="ARBA00022676"/>
    </source>
</evidence>